<dbReference type="KEGG" id="afx:JZ786_11630"/>
<dbReference type="InterPro" id="IPR006225">
    <property type="entry name" value="PsdUridine_synth_RluC/D"/>
</dbReference>
<comment type="similarity">
    <text evidence="2 6">Belongs to the pseudouridine synthase RluA family.</text>
</comment>
<dbReference type="SUPFAM" id="SSF55174">
    <property type="entry name" value="Alpha-L RNA-binding motif"/>
    <property type="match status" value="1"/>
</dbReference>
<evidence type="ECO:0000256" key="1">
    <source>
        <dbReference type="ARBA" id="ARBA00000073"/>
    </source>
</evidence>
<protein>
    <recommendedName>
        <fullName evidence="6">Pseudouridine synthase</fullName>
        <ecNumber evidence="6">5.4.99.-</ecNumber>
    </recommendedName>
</protein>
<keyword evidence="4 6" id="KW-0413">Isomerase</keyword>
<dbReference type="InterPro" id="IPR006145">
    <property type="entry name" value="PsdUridine_synth_RsuA/RluA"/>
</dbReference>
<dbReference type="Pfam" id="PF00849">
    <property type="entry name" value="PseudoU_synth_2"/>
    <property type="match status" value="1"/>
</dbReference>
<dbReference type="PANTHER" id="PTHR21600">
    <property type="entry name" value="MITOCHONDRIAL RNA PSEUDOURIDINE SYNTHASE"/>
    <property type="match status" value="1"/>
</dbReference>
<dbReference type="EC" id="5.4.99.-" evidence="6"/>
<dbReference type="Gene3D" id="3.10.290.10">
    <property type="entry name" value="RNA-binding S4 domain"/>
    <property type="match status" value="1"/>
</dbReference>
<gene>
    <name evidence="8" type="ORF">JZ786_11630</name>
</gene>
<evidence type="ECO:0000256" key="3">
    <source>
        <dbReference type="ARBA" id="ARBA00022884"/>
    </source>
</evidence>
<comment type="catalytic activity">
    <reaction evidence="1 6">
        <text>a uridine in RNA = a pseudouridine in RNA</text>
        <dbReference type="Rhea" id="RHEA:48348"/>
        <dbReference type="Rhea" id="RHEA-COMP:12068"/>
        <dbReference type="Rhea" id="RHEA-COMP:12069"/>
        <dbReference type="ChEBI" id="CHEBI:65314"/>
        <dbReference type="ChEBI" id="CHEBI:65315"/>
    </reaction>
</comment>
<keyword evidence="3" id="KW-0694">RNA-binding</keyword>
<proteinExistence type="inferred from homology"/>
<dbReference type="Proteomes" id="UP000663505">
    <property type="component" value="Chromosome"/>
</dbReference>
<dbReference type="NCBIfam" id="TIGR00005">
    <property type="entry name" value="rluA_subfam"/>
    <property type="match status" value="1"/>
</dbReference>
<dbReference type="InterPro" id="IPR006224">
    <property type="entry name" value="PsdUridine_synth_RluA-like_CS"/>
</dbReference>
<dbReference type="PROSITE" id="PS01129">
    <property type="entry name" value="PSI_RLU"/>
    <property type="match status" value="1"/>
</dbReference>
<dbReference type="EMBL" id="CP071182">
    <property type="protein sequence ID" value="QSO49485.1"/>
    <property type="molecule type" value="Genomic_DNA"/>
</dbReference>
<feature type="active site" evidence="5">
    <location>
        <position position="144"/>
    </location>
</feature>
<dbReference type="InterPro" id="IPR050188">
    <property type="entry name" value="RluA_PseudoU_synthase"/>
</dbReference>
<dbReference type="FunFam" id="3.30.2350.10:FF:000006">
    <property type="entry name" value="Pseudouridine synthase"/>
    <property type="match status" value="1"/>
</dbReference>
<dbReference type="SUPFAM" id="SSF55120">
    <property type="entry name" value="Pseudouridine synthase"/>
    <property type="match status" value="1"/>
</dbReference>
<organism evidence="8 9">
    <name type="scientific">Alicyclobacillus mengziensis</name>
    <dbReference type="NCBI Taxonomy" id="2931921"/>
    <lineage>
        <taxon>Bacteria</taxon>
        <taxon>Bacillati</taxon>
        <taxon>Bacillota</taxon>
        <taxon>Bacilli</taxon>
        <taxon>Bacillales</taxon>
        <taxon>Alicyclobacillaceae</taxon>
        <taxon>Alicyclobacillus</taxon>
    </lineage>
</organism>
<dbReference type="GO" id="GO:0009982">
    <property type="term" value="F:pseudouridine synthase activity"/>
    <property type="evidence" value="ECO:0007669"/>
    <property type="project" value="InterPro"/>
</dbReference>
<feature type="domain" description="Pseudouridine synthase RsuA/RluA-like" evidence="7">
    <location>
        <begin position="94"/>
        <end position="247"/>
    </location>
</feature>
<evidence type="ECO:0000256" key="5">
    <source>
        <dbReference type="PIRSR" id="PIRSR606225-1"/>
    </source>
</evidence>
<name>A0A9X7W355_9BACL</name>
<dbReference type="RefSeq" id="WP_206658796.1">
    <property type="nucleotide sequence ID" value="NZ_CP071182.1"/>
</dbReference>
<keyword evidence="9" id="KW-1185">Reference proteome</keyword>
<evidence type="ECO:0000256" key="6">
    <source>
        <dbReference type="RuleBase" id="RU362028"/>
    </source>
</evidence>
<sequence>MTEDKKQIVTVQDDDGTRLDVWLTEALQDDDVEISRSQVQTLLQNGFVTGPRDRVKASDKVVPGEVYTVVLPEPEPFEVAAEDIPVDIVYEDEHVVVVNKPRGLVVHPGAGNLTGTLVNGLVGKGIRLSRLGGAMRPGVVHRIDKDTSGLLVLAKTDLAYHRLSEQFREHSITRLYRAIVHGNLQHDTGIIDAPIGRDPQNRQRMAVREAGKSAVSHFRVLERFGKYTYLELRLETGRTHQIRVHMAYIGFPLAGDPVYGPRHTLPIKGQALHAATLGFAHPDTAESLFFTIEVPEDMRRLLGLLEAAGNFGT</sequence>
<evidence type="ECO:0000313" key="8">
    <source>
        <dbReference type="EMBL" id="QSO49485.1"/>
    </source>
</evidence>
<evidence type="ECO:0000259" key="7">
    <source>
        <dbReference type="Pfam" id="PF00849"/>
    </source>
</evidence>
<dbReference type="GO" id="GO:0003723">
    <property type="term" value="F:RNA binding"/>
    <property type="evidence" value="ECO:0007669"/>
    <property type="project" value="UniProtKB-KW"/>
</dbReference>
<evidence type="ECO:0000256" key="2">
    <source>
        <dbReference type="ARBA" id="ARBA00010876"/>
    </source>
</evidence>
<dbReference type="CDD" id="cd02869">
    <property type="entry name" value="PseudoU_synth_RluA_like"/>
    <property type="match status" value="1"/>
</dbReference>
<reference evidence="8 9" key="1">
    <citation type="submission" date="2021-02" db="EMBL/GenBank/DDBJ databases">
        <title>Alicyclobacillus curvatus sp. nov. and Alicyclobacillus mengziensis sp. nov., two acidophilic bacteria isolated from acid mine drainage.</title>
        <authorList>
            <person name="Huang Y."/>
        </authorList>
    </citation>
    <scope>NUCLEOTIDE SEQUENCE [LARGE SCALE GENOMIC DNA]</scope>
    <source>
        <strain evidence="8 9">S30H14</strain>
    </source>
</reference>
<comment type="function">
    <text evidence="6">Responsible for synthesis of pseudouridine from uracil.</text>
</comment>
<dbReference type="Gene3D" id="3.30.2350.10">
    <property type="entry name" value="Pseudouridine synthase"/>
    <property type="match status" value="1"/>
</dbReference>
<dbReference type="GO" id="GO:0140098">
    <property type="term" value="F:catalytic activity, acting on RNA"/>
    <property type="evidence" value="ECO:0007669"/>
    <property type="project" value="UniProtKB-ARBA"/>
</dbReference>
<dbReference type="PANTHER" id="PTHR21600:SF44">
    <property type="entry name" value="RIBOSOMAL LARGE SUBUNIT PSEUDOURIDINE SYNTHASE D"/>
    <property type="match status" value="1"/>
</dbReference>
<dbReference type="InterPro" id="IPR036986">
    <property type="entry name" value="S4_RNA-bd_sf"/>
</dbReference>
<evidence type="ECO:0000256" key="4">
    <source>
        <dbReference type="ARBA" id="ARBA00023235"/>
    </source>
</evidence>
<dbReference type="InterPro" id="IPR020103">
    <property type="entry name" value="PsdUridine_synth_cat_dom_sf"/>
</dbReference>
<evidence type="ECO:0000313" key="9">
    <source>
        <dbReference type="Proteomes" id="UP000663505"/>
    </source>
</evidence>
<dbReference type="GO" id="GO:0000455">
    <property type="term" value="P:enzyme-directed rRNA pseudouridine synthesis"/>
    <property type="evidence" value="ECO:0007669"/>
    <property type="project" value="TreeGrafter"/>
</dbReference>
<dbReference type="AlphaFoldDB" id="A0A9X7W355"/>
<accession>A0A9X7W355</accession>